<dbReference type="SMART" id="SM00490">
    <property type="entry name" value="HELICc"/>
    <property type="match status" value="1"/>
</dbReference>
<dbReference type="InterPro" id="IPR033454">
    <property type="entry name" value="RecG_wedge"/>
</dbReference>
<evidence type="ECO:0000256" key="5">
    <source>
        <dbReference type="ARBA" id="ARBA00022801"/>
    </source>
</evidence>
<comment type="catalytic activity">
    <reaction evidence="12 15">
        <text>Couples ATP hydrolysis with the unwinding of duplex DNA by translocating in the 3'-5' direction.</text>
        <dbReference type="EC" id="5.6.2.4"/>
    </reaction>
</comment>
<comment type="catalytic activity">
    <reaction evidence="14 15">
        <text>ATP + H2O = ADP + phosphate + H(+)</text>
        <dbReference type="Rhea" id="RHEA:13065"/>
        <dbReference type="ChEBI" id="CHEBI:15377"/>
        <dbReference type="ChEBI" id="CHEBI:15378"/>
        <dbReference type="ChEBI" id="CHEBI:30616"/>
        <dbReference type="ChEBI" id="CHEBI:43474"/>
        <dbReference type="ChEBI" id="CHEBI:456216"/>
        <dbReference type="EC" id="5.6.2.4"/>
    </reaction>
</comment>
<dbReference type="NCBIfam" id="NF008168">
    <property type="entry name" value="PRK10917.2-2"/>
    <property type="match status" value="1"/>
</dbReference>
<dbReference type="InterPro" id="IPR047112">
    <property type="entry name" value="RecG/Mfd"/>
</dbReference>
<dbReference type="InterPro" id="IPR027417">
    <property type="entry name" value="P-loop_NTPase"/>
</dbReference>
<comment type="function">
    <text evidence="15">Plays a critical role in recombination and DNA repair. Helps process Holliday junction intermediates to mature products by catalyzing branch migration. Has replication fork regression activity, unwinds stalled or blocked replication forks to make a HJ that can be resolved. Has a DNA unwinding activity characteristic of a DNA helicase with 3'-5' polarity.</text>
</comment>
<evidence type="ECO:0000256" key="7">
    <source>
        <dbReference type="ARBA" id="ARBA00022840"/>
    </source>
</evidence>
<keyword evidence="4 15" id="KW-0227">DNA damage</keyword>
<dbReference type="SUPFAM" id="SSF52540">
    <property type="entry name" value="P-loop containing nucleoside triphosphate hydrolases"/>
    <property type="match status" value="2"/>
</dbReference>
<dbReference type="GO" id="GO:0003678">
    <property type="term" value="F:DNA helicase activity"/>
    <property type="evidence" value="ECO:0007669"/>
    <property type="project" value="UniProtKB-EC"/>
</dbReference>
<sequence length="725" mass="80881">MSAHLSLTTALLELPAYLRGIGVTTAGKLAAELGSAIGKVSPAEVTVEDLLLYLPFRYEDRSHLPQICDLAPGKSASVLVEVSLASSYPIRTRQGKQLTLFEVIGWDSTGRIRACWWNQPYLRQVFQPGRRVVLYGEWEFSSRARCYQVENPDYEVLNDETDDDVPETIHVGRCVPVYRKLGTFRTRALRSLIFRLLQALHDVPDDGLPDELRHDCGGLPPLPTKLAALREVHFPEATDHLESIQARRSPAHARLALEEFFLLTLALANRRRQREQAGEKAGMRVTYAIRERARQTLPFRLTNAQKRVIREIVSDLTGTRPMSRLLQGDVGSGKTVVALQAMIVAVENGWQVALMAPTEILVEQHWRSMTRWLSGTSYRLAALTGRLKPSEKKAIRQALANHEVDIVIGTQALIQNDTAFARLGLVIIDEQHRFGVLQREQLLARGISPDVLVMTATPIPRSLAMALYGDLDVSVIDELPPGRKPVVTAVRTNERRNRVYDFIRQECAAGRQAYIVYPLVEESEKLDVAAATAAAAKLQQEVFPTLVVGLLHGRMKSEEKDAVMQKFVAGEIHVLVTTTVVEVGIDVPNASVMVIEHPERFGLAQLHQLRGRVGRGAAKSYCVLMAPDGISPEALERLNFFAQTPDGFAIAEKDLAWRGPGEMLGLRQSGLPVFRVGDLIRDADWLTLAREAAWRVWREQPNAPQTQHWLARAQRMFPMAMGGVH</sequence>
<evidence type="ECO:0000256" key="6">
    <source>
        <dbReference type="ARBA" id="ARBA00022806"/>
    </source>
</evidence>
<dbReference type="InterPro" id="IPR045562">
    <property type="entry name" value="RecG_dom3_C"/>
</dbReference>
<evidence type="ECO:0000256" key="15">
    <source>
        <dbReference type="RuleBase" id="RU363016"/>
    </source>
</evidence>
<keyword evidence="7 15" id="KW-0067">ATP-binding</keyword>
<keyword evidence="5 15" id="KW-0378">Hydrolase</keyword>
<dbReference type="CDD" id="cd04488">
    <property type="entry name" value="RecG_wedge_OBF"/>
    <property type="match status" value="1"/>
</dbReference>
<dbReference type="PANTHER" id="PTHR47964">
    <property type="entry name" value="ATP-DEPENDENT DNA HELICASE HOMOLOG RECG, CHLOROPLASTIC"/>
    <property type="match status" value="1"/>
</dbReference>
<protein>
    <recommendedName>
        <fullName evidence="2 15">ATP-dependent DNA helicase RecG</fullName>
        <ecNumber evidence="13 15">5.6.2.4</ecNumber>
    </recommendedName>
</protein>
<dbReference type="RefSeq" id="WP_211422496.1">
    <property type="nucleotide sequence ID" value="NZ_CP072642.1"/>
</dbReference>
<evidence type="ECO:0000259" key="17">
    <source>
        <dbReference type="PROSITE" id="PS51194"/>
    </source>
</evidence>
<evidence type="ECO:0000313" key="19">
    <source>
        <dbReference type="Proteomes" id="UP000677668"/>
    </source>
</evidence>
<evidence type="ECO:0000256" key="4">
    <source>
        <dbReference type="ARBA" id="ARBA00022763"/>
    </source>
</evidence>
<dbReference type="InterPro" id="IPR001650">
    <property type="entry name" value="Helicase_C-like"/>
</dbReference>
<evidence type="ECO:0000313" key="18">
    <source>
        <dbReference type="EMBL" id="QUV94185.1"/>
    </source>
</evidence>
<dbReference type="Pfam" id="PF00270">
    <property type="entry name" value="DEAD"/>
    <property type="match status" value="1"/>
</dbReference>
<dbReference type="CDD" id="cd17992">
    <property type="entry name" value="DEXHc_RecG"/>
    <property type="match status" value="1"/>
</dbReference>
<keyword evidence="8" id="KW-0238">DNA-binding</keyword>
<evidence type="ECO:0000256" key="10">
    <source>
        <dbReference type="ARBA" id="ARBA00023204"/>
    </source>
</evidence>
<evidence type="ECO:0000256" key="11">
    <source>
        <dbReference type="ARBA" id="ARBA00023235"/>
    </source>
</evidence>
<dbReference type="InterPro" id="IPR004609">
    <property type="entry name" value="ATP-dep_DNA_helicase_RecG"/>
</dbReference>
<keyword evidence="19" id="KW-1185">Reference proteome</keyword>
<name>A0ABX8B396_9BACT</name>
<dbReference type="Pfam" id="PF00271">
    <property type="entry name" value="Helicase_C"/>
    <property type="match status" value="1"/>
</dbReference>
<dbReference type="Proteomes" id="UP000677668">
    <property type="component" value="Chromosome 1"/>
</dbReference>
<evidence type="ECO:0000256" key="3">
    <source>
        <dbReference type="ARBA" id="ARBA00022741"/>
    </source>
</evidence>
<evidence type="ECO:0000259" key="16">
    <source>
        <dbReference type="PROSITE" id="PS51192"/>
    </source>
</evidence>
<keyword evidence="3 15" id="KW-0547">Nucleotide-binding</keyword>
<dbReference type="InterPro" id="IPR011545">
    <property type="entry name" value="DEAD/DEAH_box_helicase_dom"/>
</dbReference>
<dbReference type="SMART" id="SM00487">
    <property type="entry name" value="DEXDc"/>
    <property type="match status" value="1"/>
</dbReference>
<dbReference type="GO" id="GO:0016787">
    <property type="term" value="F:hydrolase activity"/>
    <property type="evidence" value="ECO:0007669"/>
    <property type="project" value="UniProtKB-KW"/>
</dbReference>
<feature type="domain" description="Helicase C-terminal" evidence="17">
    <location>
        <begin position="495"/>
        <end position="656"/>
    </location>
</feature>
<comment type="similarity">
    <text evidence="1 15">Belongs to the helicase family. RecG subfamily.</text>
</comment>
<dbReference type="PANTHER" id="PTHR47964:SF1">
    <property type="entry name" value="ATP-DEPENDENT DNA HELICASE HOMOLOG RECG, CHLOROPLASTIC"/>
    <property type="match status" value="1"/>
</dbReference>
<keyword evidence="10 15" id="KW-0234">DNA repair</keyword>
<evidence type="ECO:0000256" key="2">
    <source>
        <dbReference type="ARBA" id="ARBA00017846"/>
    </source>
</evidence>
<keyword evidence="11" id="KW-0413">Isomerase</keyword>
<dbReference type="NCBIfam" id="TIGR00643">
    <property type="entry name" value="recG"/>
    <property type="match status" value="1"/>
</dbReference>
<keyword evidence="6 15" id="KW-0347">Helicase</keyword>
<proteinExistence type="inferred from homology"/>
<evidence type="ECO:0000256" key="1">
    <source>
        <dbReference type="ARBA" id="ARBA00007504"/>
    </source>
</evidence>
<accession>A0ABX8B396</accession>
<evidence type="ECO:0000256" key="9">
    <source>
        <dbReference type="ARBA" id="ARBA00023172"/>
    </source>
</evidence>
<dbReference type="EC" id="5.6.2.4" evidence="13 15"/>
<dbReference type="PROSITE" id="PS51194">
    <property type="entry name" value="HELICASE_CTER"/>
    <property type="match status" value="1"/>
</dbReference>
<evidence type="ECO:0000256" key="12">
    <source>
        <dbReference type="ARBA" id="ARBA00034617"/>
    </source>
</evidence>
<dbReference type="Gene3D" id="3.40.50.300">
    <property type="entry name" value="P-loop containing nucleotide triphosphate hydrolases"/>
    <property type="match status" value="2"/>
</dbReference>
<dbReference type="InterPro" id="IPR014001">
    <property type="entry name" value="Helicase_ATP-bd"/>
</dbReference>
<keyword evidence="9 15" id="KW-0233">DNA recombination</keyword>
<dbReference type="Pfam" id="PF17191">
    <property type="entry name" value="RecG_wedge"/>
    <property type="match status" value="1"/>
</dbReference>
<feature type="domain" description="Helicase ATP-binding" evidence="16">
    <location>
        <begin position="315"/>
        <end position="476"/>
    </location>
</feature>
<organism evidence="18 19">
    <name type="scientific">Chloracidobacterium sp. N</name>
    <dbReference type="NCBI Taxonomy" id="2821540"/>
    <lineage>
        <taxon>Bacteria</taxon>
        <taxon>Pseudomonadati</taxon>
        <taxon>Acidobacteriota</taxon>
        <taxon>Terriglobia</taxon>
        <taxon>Terriglobales</taxon>
        <taxon>Acidobacteriaceae</taxon>
        <taxon>Chloracidobacterium</taxon>
        <taxon>Chloracidobacterium aggregatum</taxon>
    </lineage>
</organism>
<dbReference type="PROSITE" id="PS51192">
    <property type="entry name" value="HELICASE_ATP_BIND_1"/>
    <property type="match status" value="1"/>
</dbReference>
<dbReference type="Gene3D" id="2.40.50.140">
    <property type="entry name" value="Nucleic acid-binding proteins"/>
    <property type="match status" value="1"/>
</dbReference>
<reference evidence="18 19" key="1">
    <citation type="submission" date="2021-03" db="EMBL/GenBank/DDBJ databases">
        <title>Genomic and phenotypic characterization of Chloracidobacterium isolates provides evidence for multiple species.</title>
        <authorList>
            <person name="Saini M.K."/>
            <person name="Costas A.M.G."/>
            <person name="Tank M."/>
            <person name="Bryant D.A."/>
        </authorList>
    </citation>
    <scope>NUCLEOTIDE SEQUENCE [LARGE SCALE GENOMIC DNA]</scope>
    <source>
        <strain evidence="18 19">N</strain>
    </source>
</reference>
<dbReference type="SUPFAM" id="SSF50249">
    <property type="entry name" value="Nucleic acid-binding proteins"/>
    <property type="match status" value="1"/>
</dbReference>
<dbReference type="EMBL" id="CP072642">
    <property type="protein sequence ID" value="QUV94185.1"/>
    <property type="molecule type" value="Genomic_DNA"/>
</dbReference>
<gene>
    <name evidence="18" type="primary">recG</name>
    <name evidence="18" type="ORF">J8C05_01640</name>
</gene>
<evidence type="ECO:0000256" key="8">
    <source>
        <dbReference type="ARBA" id="ARBA00023125"/>
    </source>
</evidence>
<dbReference type="InterPro" id="IPR012340">
    <property type="entry name" value="NA-bd_OB-fold"/>
</dbReference>
<dbReference type="Pfam" id="PF19833">
    <property type="entry name" value="RecG_dom3_C"/>
    <property type="match status" value="1"/>
</dbReference>
<evidence type="ECO:0000256" key="13">
    <source>
        <dbReference type="ARBA" id="ARBA00034808"/>
    </source>
</evidence>
<dbReference type="NCBIfam" id="NF008165">
    <property type="entry name" value="PRK10917.1-3"/>
    <property type="match status" value="1"/>
</dbReference>
<evidence type="ECO:0000256" key="14">
    <source>
        <dbReference type="ARBA" id="ARBA00048988"/>
    </source>
</evidence>